<dbReference type="AlphaFoldDB" id="A0A0C2WF46"/>
<dbReference type="InParanoid" id="A0A0C2WF46"/>
<evidence type="ECO:0000313" key="1">
    <source>
        <dbReference type="EMBL" id="KIL55226.1"/>
    </source>
</evidence>
<keyword evidence="2" id="KW-1185">Reference proteome</keyword>
<protein>
    <submittedName>
        <fullName evidence="1">Uncharacterized protein</fullName>
    </submittedName>
</protein>
<name>A0A0C2WF46_AMAMK</name>
<organism evidence="1 2">
    <name type="scientific">Amanita muscaria (strain Koide BX008)</name>
    <dbReference type="NCBI Taxonomy" id="946122"/>
    <lineage>
        <taxon>Eukaryota</taxon>
        <taxon>Fungi</taxon>
        <taxon>Dikarya</taxon>
        <taxon>Basidiomycota</taxon>
        <taxon>Agaricomycotina</taxon>
        <taxon>Agaricomycetes</taxon>
        <taxon>Agaricomycetidae</taxon>
        <taxon>Agaricales</taxon>
        <taxon>Pluteineae</taxon>
        <taxon>Amanitaceae</taxon>
        <taxon>Amanita</taxon>
    </lineage>
</organism>
<reference evidence="1 2" key="1">
    <citation type="submission" date="2014-04" db="EMBL/GenBank/DDBJ databases">
        <title>Evolutionary Origins and Diversification of the Mycorrhizal Mutualists.</title>
        <authorList>
            <consortium name="DOE Joint Genome Institute"/>
            <consortium name="Mycorrhizal Genomics Consortium"/>
            <person name="Kohler A."/>
            <person name="Kuo A."/>
            <person name="Nagy L.G."/>
            <person name="Floudas D."/>
            <person name="Copeland A."/>
            <person name="Barry K.W."/>
            <person name="Cichocki N."/>
            <person name="Veneault-Fourrey C."/>
            <person name="LaButti K."/>
            <person name="Lindquist E.A."/>
            <person name="Lipzen A."/>
            <person name="Lundell T."/>
            <person name="Morin E."/>
            <person name="Murat C."/>
            <person name="Riley R."/>
            <person name="Ohm R."/>
            <person name="Sun H."/>
            <person name="Tunlid A."/>
            <person name="Henrissat B."/>
            <person name="Grigoriev I.V."/>
            <person name="Hibbett D.S."/>
            <person name="Martin F."/>
        </authorList>
    </citation>
    <scope>NUCLEOTIDE SEQUENCE [LARGE SCALE GENOMIC DNA]</scope>
    <source>
        <strain evidence="1 2">Koide BX008</strain>
    </source>
</reference>
<dbReference type="Proteomes" id="UP000054549">
    <property type="component" value="Unassembled WGS sequence"/>
</dbReference>
<proteinExistence type="predicted"/>
<dbReference type="HOGENOM" id="CLU_2060905_0_0_1"/>
<sequence>MYAVRIYQLNLFKSMGGEAPSALRGENTFQIEDPDGSLDTSTRIRVVIHSCSYRASPTNALPATFLPVSSLINQLQLFYPVVFDKVDLATLEGALPPEHLLYFHAAHSKLPSHCELGLF</sequence>
<gene>
    <name evidence="1" type="ORF">M378DRAFT_645507</name>
</gene>
<evidence type="ECO:0000313" key="2">
    <source>
        <dbReference type="Proteomes" id="UP000054549"/>
    </source>
</evidence>
<accession>A0A0C2WF46</accession>
<dbReference type="EMBL" id="KN818546">
    <property type="protein sequence ID" value="KIL55226.1"/>
    <property type="molecule type" value="Genomic_DNA"/>
</dbReference>